<organism evidence="1 2">
    <name type="scientific">Gonium pectorale</name>
    <name type="common">Green alga</name>
    <dbReference type="NCBI Taxonomy" id="33097"/>
    <lineage>
        <taxon>Eukaryota</taxon>
        <taxon>Viridiplantae</taxon>
        <taxon>Chlorophyta</taxon>
        <taxon>core chlorophytes</taxon>
        <taxon>Chlorophyceae</taxon>
        <taxon>CS clade</taxon>
        <taxon>Chlamydomonadales</taxon>
        <taxon>Volvocaceae</taxon>
        <taxon>Gonium</taxon>
    </lineage>
</organism>
<reference evidence="2" key="1">
    <citation type="journal article" date="2016" name="Nat. Commun.">
        <title>The Gonium pectorale genome demonstrates co-option of cell cycle regulation during the evolution of multicellularity.</title>
        <authorList>
            <person name="Hanschen E.R."/>
            <person name="Marriage T.N."/>
            <person name="Ferris P.J."/>
            <person name="Hamaji T."/>
            <person name="Toyoda A."/>
            <person name="Fujiyama A."/>
            <person name="Neme R."/>
            <person name="Noguchi H."/>
            <person name="Minakuchi Y."/>
            <person name="Suzuki M."/>
            <person name="Kawai-Toyooka H."/>
            <person name="Smith D.R."/>
            <person name="Sparks H."/>
            <person name="Anderson J."/>
            <person name="Bakaric R."/>
            <person name="Luria V."/>
            <person name="Karger A."/>
            <person name="Kirschner M.W."/>
            <person name="Durand P.M."/>
            <person name="Michod R.E."/>
            <person name="Nozaki H."/>
            <person name="Olson B.J."/>
        </authorList>
    </citation>
    <scope>NUCLEOTIDE SEQUENCE [LARGE SCALE GENOMIC DNA]</scope>
    <source>
        <strain evidence="2">NIES-2863</strain>
    </source>
</reference>
<name>A0A150GZP2_GONPE</name>
<evidence type="ECO:0000313" key="2">
    <source>
        <dbReference type="Proteomes" id="UP000075714"/>
    </source>
</evidence>
<dbReference type="AlphaFoldDB" id="A0A150GZP2"/>
<gene>
    <name evidence="1" type="ORF">GPECTOR_3g365</name>
</gene>
<dbReference type="EMBL" id="LSYV01000004">
    <property type="protein sequence ID" value="KXZ55223.1"/>
    <property type="molecule type" value="Genomic_DNA"/>
</dbReference>
<accession>A0A150GZP2</accession>
<comment type="caution">
    <text evidence="1">The sequence shown here is derived from an EMBL/GenBank/DDBJ whole genome shotgun (WGS) entry which is preliminary data.</text>
</comment>
<proteinExistence type="predicted"/>
<sequence length="721" mass="69423">MASSSSPASTSAASASAAAALPPSLRAFLSPPPAALLMPFAASRHLTHLALVDLSPGPAERDLAALAAAFPALASLHLLACPGSPARYAVPPLWPLRACARLRALSLDLGRGSVMGAGARASLGCLTQLRTLVLGLADAGGGDGEDVCCGTGGLAQPQGRPLSHHHHHHVYCPGGGGGGGGEGGMAGAAAVRGEAVVAAAVGGVEASLFCLAAAGLASLELRVVSFGAFERRLVQAVAAGGAAASSAADTCLGGAKGGGGGGGTLQHLSVRLMAAQHHATSHASYSAPPSPYSLASAAGGCGCGAGDGSSSAASGAGGFCGSDGAPAASASLDFNPVALRSAASGGGGAVWAQPSEAERMLASLPALTGLTRLEVPELLMATCGPLSCLSALSRLTELRVGGVVASGVAAPAALGQLSLTLQYGGDGGGVGGPGALGWQVGGAAATGPLAAALARVPHVRLAIVMGEPGGGGGVFRAPHGCVAAGGGGFTADADGGAIAALRRELPSLLWGSQGSARRHLELRASDPAELLASLDPSLLAGAGAEEDDGGMAGVEMMGARLVFGRPTGRDGPANANGGCGGGVETLRLVSGAGPGWRVGMAVAAAAADRLCGRAAAVVERASRPLGCLCCLEPWVLEAGAVGRQAERAAAKSGRIAPGSGPGSGPGAGSGLGSGLDALVRAAGARGTRLCLCRLGSAQRSGLLHALERQGLDLTEGRCGAL</sequence>
<dbReference type="Proteomes" id="UP000075714">
    <property type="component" value="Unassembled WGS sequence"/>
</dbReference>
<protein>
    <submittedName>
        <fullName evidence="1">Uncharacterized protein</fullName>
    </submittedName>
</protein>
<evidence type="ECO:0000313" key="1">
    <source>
        <dbReference type="EMBL" id="KXZ55223.1"/>
    </source>
</evidence>
<keyword evidence="2" id="KW-1185">Reference proteome</keyword>
<dbReference type="OrthoDB" id="10521835at2759"/>